<accession>A0ABV2EPQ6</accession>
<proteinExistence type="predicted"/>
<sequence length="121" mass="13607">MSVVVIQSNNIIPIDFGQFELQFQISDDNLVKREEHLNAVMDVGDKAKELKDSESLPLVKEVCQKAFDDLFGPEAFEKVYALSGNSAMETASMLLQALNGVIIEYRKRVEASNDSFTKYLK</sequence>
<dbReference type="EMBL" id="JBEPLX010000002">
    <property type="protein sequence ID" value="MET3533094.1"/>
    <property type="molecule type" value="Genomic_DNA"/>
</dbReference>
<comment type="caution">
    <text evidence="1">The sequence shown here is derived from an EMBL/GenBank/DDBJ whole genome shotgun (WGS) entry which is preliminary data.</text>
</comment>
<dbReference type="RefSeq" id="WP_024395589.1">
    <property type="nucleotide sequence ID" value="NZ_AP024276.1"/>
</dbReference>
<protein>
    <submittedName>
        <fullName evidence="1">Uncharacterized protein</fullName>
    </submittedName>
</protein>
<keyword evidence="2" id="KW-1185">Reference proteome</keyword>
<dbReference type="Proteomes" id="UP001549134">
    <property type="component" value="Unassembled WGS sequence"/>
</dbReference>
<reference evidence="1 2" key="1">
    <citation type="submission" date="2024-06" db="EMBL/GenBank/DDBJ databases">
        <title>Genomic Encyclopedia of Type Strains, Phase IV (KMG-IV): sequencing the most valuable type-strain genomes for metagenomic binning, comparative biology and taxonomic classification.</title>
        <authorList>
            <person name="Goeker M."/>
        </authorList>
    </citation>
    <scope>NUCLEOTIDE SEQUENCE [LARGE SCALE GENOMIC DNA]</scope>
    <source>
        <strain evidence="1 2">DSM 29126</strain>
    </source>
</reference>
<gene>
    <name evidence="1" type="ORF">ABID50_000244</name>
</gene>
<evidence type="ECO:0000313" key="1">
    <source>
        <dbReference type="EMBL" id="MET3533094.1"/>
    </source>
</evidence>
<dbReference type="GeneID" id="78827702"/>
<evidence type="ECO:0000313" key="2">
    <source>
        <dbReference type="Proteomes" id="UP001549134"/>
    </source>
</evidence>
<name>A0ABV2EPQ6_9STRE</name>
<organism evidence="1 2">
    <name type="scientific">Streptococcus parasuis</name>
    <dbReference type="NCBI Taxonomy" id="1501662"/>
    <lineage>
        <taxon>Bacteria</taxon>
        <taxon>Bacillati</taxon>
        <taxon>Bacillota</taxon>
        <taxon>Bacilli</taxon>
        <taxon>Lactobacillales</taxon>
        <taxon>Streptococcaceae</taxon>
        <taxon>Streptococcus</taxon>
    </lineage>
</organism>